<dbReference type="PROSITE" id="PS00973">
    <property type="entry name" value="USP_2"/>
    <property type="match status" value="1"/>
</dbReference>
<gene>
    <name evidence="11" type="primary">LOC101861849</name>
</gene>
<evidence type="ECO:0000259" key="9">
    <source>
        <dbReference type="PROSITE" id="PS50235"/>
    </source>
</evidence>
<dbReference type="InterPro" id="IPR028889">
    <property type="entry name" value="USP"/>
</dbReference>
<sequence length="1343" mass="148120">MKTVSSCFDGRHLRTVTLWMVIAMTVEQSPLPVRTGQRTRDENLTYAKVREVTGAPDHVIEEAIRACIRTDGTYKVEDVVTTIIADDSVSAVAKSKNGNTQTSTKPVDQVDALPGPSIGQTAANNGQKKATSGNTSAMSKLAGPVPEEFIDLTRDNQGILGGQVSREEQDISRVLEASLAESKGSSKRKRGELWFIDPLNPHERTRQEGWPVGLKNVGNTCWFSAVIQSLFHLPKFREIILNFKQAGPSSSELCPNLRFVSELRHLFGLLLASKRKYVDPSKAVDILKETSSTTALDGQQDVSEFQHKLLDWLEDAFKVPVDPSLSAGASQHRENPVNQLFQGKYKAEGIHEGTVFSQEVTFGQYPLNVVGFSDIHESLEATTAQGEIETISRDSSKKSGQEIWFTHLPVVLTFELSRFGFNQQLNRAEKIHQQLSFPPVLYVDRYLECNKTVTRQKREEARKLKEELGSLQARLDKFMNFGSSSKRYPLPDVLQYALEFAQSSPSRGPEITVPPTSPHHPHDVEMESPVPCSRVENTPEKSSLSADVSMSSTGECSQTPASSAAPSSVGMTSTPTMSINTSSSSSSALAFPGSSSFSVAAPTPAPASSHAHKTGEKNASALPPPSSSSSSSCLSSSSTAAPEAKKFKDSSTQSDYSNSNAGVLLCPTSTAAAAPLPSSHPSSSSSPRTHNVGPQPGSCFQPPDPSSPSPSASPLTYSNTAPPRGSPLSSVPFLEPHPKSVTEEELRVLQDCLRRWRQEVEADVRELQRNISTLKGKLDRMYSDDYMKKYPYHLHSVLVHEGQAVSGHYWSFIYDDRRSKWLKFNDITVSESSEEEMHKESVGGFHNASAYCLMYVDRSRLERGQGDSNTSAKAAHDLLPSLPLDLRRAIEEDNAVFDQEILSWDEEQRRKVAATSAASKSSSVSTATQPASTSASSSSLPSTVQQPSGSTSTSTMTPTTSSSSQSSQWRLVSEMWAENPEQPASRSSRSRSDDQDVVFTGEQRPGEVTIIQPMNSSLSHLAKLHAQLSLQATLSAVTQSGLSAVPGVTPDEVMIKSLERELQRLKSASKTWLSKQSSEDPRLDHMVLYLLSSAADLNTIKVVLSEQFSLCEMLDTVSRVKGVRQKAQEMYSQLYRQSSDDSIKNYKFWHKRYHHFRQAVFMFSVAVDAYCADRFQEALPYFNQAWLHNCEPDVPKSMMNSGGQIDPKMLASLRRRCLQRLNESTLKMFELDTDMTGALTTMVNLILPSLAHLSASEFREDTATVEEIRCKWCQFLEMDLCEEKVEKLQDFLSKMFESGNGSHESPKAVKPNELMGTLTEKYRCALRRLKERGELAAVWSQSS</sequence>
<keyword evidence="4" id="KW-0833">Ubl conjugation pathway</keyword>
<evidence type="ECO:0000256" key="1">
    <source>
        <dbReference type="ARBA" id="ARBA00000707"/>
    </source>
</evidence>
<keyword evidence="5 11" id="KW-0378">Hydrolase</keyword>
<evidence type="ECO:0000256" key="3">
    <source>
        <dbReference type="ARBA" id="ARBA00022670"/>
    </source>
</evidence>
<reference evidence="11" key="1">
    <citation type="submission" date="2025-08" db="UniProtKB">
        <authorList>
            <consortium name="RefSeq"/>
        </authorList>
    </citation>
    <scope>IDENTIFICATION</scope>
</reference>
<dbReference type="PANTHER" id="PTHR43982:SF6">
    <property type="entry name" value="UBIQUITIN CARBOXYL-TERMINAL HYDROLASE 2-RELATED"/>
    <property type="match status" value="1"/>
</dbReference>
<dbReference type="InterPro" id="IPR018200">
    <property type="entry name" value="USP_CS"/>
</dbReference>
<organism evidence="10 11">
    <name type="scientific">Aplysia californica</name>
    <name type="common">California sea hare</name>
    <dbReference type="NCBI Taxonomy" id="6500"/>
    <lineage>
        <taxon>Eukaryota</taxon>
        <taxon>Metazoa</taxon>
        <taxon>Spiralia</taxon>
        <taxon>Lophotrochozoa</taxon>
        <taxon>Mollusca</taxon>
        <taxon>Gastropoda</taxon>
        <taxon>Heterobranchia</taxon>
        <taxon>Euthyneura</taxon>
        <taxon>Tectipleura</taxon>
        <taxon>Aplysiida</taxon>
        <taxon>Aplysioidea</taxon>
        <taxon>Aplysiidae</taxon>
        <taxon>Aplysia</taxon>
    </lineage>
</organism>
<feature type="compositionally biased region" description="Low complexity" evidence="8">
    <location>
        <begin position="672"/>
        <end position="687"/>
    </location>
</feature>
<evidence type="ECO:0000256" key="5">
    <source>
        <dbReference type="ARBA" id="ARBA00022801"/>
    </source>
</evidence>
<dbReference type="RefSeq" id="XP_012944051.2">
    <property type="nucleotide sequence ID" value="XM_013088597.2"/>
</dbReference>
<dbReference type="InterPro" id="IPR001394">
    <property type="entry name" value="Peptidase_C19_UCH"/>
</dbReference>
<evidence type="ECO:0000256" key="2">
    <source>
        <dbReference type="ARBA" id="ARBA00012759"/>
    </source>
</evidence>
<feature type="compositionally biased region" description="Low complexity" evidence="8">
    <location>
        <begin position="627"/>
        <end position="637"/>
    </location>
</feature>
<evidence type="ECO:0000256" key="6">
    <source>
        <dbReference type="ARBA" id="ARBA00022807"/>
    </source>
</evidence>
<dbReference type="InterPro" id="IPR038765">
    <property type="entry name" value="Papain-like_cys_pep_sf"/>
</dbReference>
<feature type="compositionally biased region" description="Low complexity" evidence="8">
    <location>
        <begin position="560"/>
        <end position="609"/>
    </location>
</feature>
<dbReference type="GeneID" id="101861849"/>
<feature type="compositionally biased region" description="Polar residues" evidence="8">
    <location>
        <begin position="540"/>
        <end position="559"/>
    </location>
</feature>
<evidence type="ECO:0000313" key="11">
    <source>
        <dbReference type="RefSeq" id="XP_012944051.2"/>
    </source>
</evidence>
<feature type="region of interest" description="Disordered" evidence="8">
    <location>
        <begin position="92"/>
        <end position="140"/>
    </location>
</feature>
<keyword evidence="10" id="KW-1185">Reference proteome</keyword>
<accession>A0ABM1AAM2</accession>
<feature type="region of interest" description="Disordered" evidence="8">
    <location>
        <begin position="672"/>
        <end position="740"/>
    </location>
</feature>
<proteinExistence type="predicted"/>
<protein>
    <recommendedName>
        <fullName evidence="2">ubiquitinyl hydrolase 1</fullName>
        <ecNumber evidence="2">3.4.19.12</ecNumber>
    </recommendedName>
</protein>
<dbReference type="Gene3D" id="3.90.70.10">
    <property type="entry name" value="Cysteine proteinases"/>
    <property type="match status" value="2"/>
</dbReference>
<evidence type="ECO:0000256" key="4">
    <source>
        <dbReference type="ARBA" id="ARBA00022786"/>
    </source>
</evidence>
<dbReference type="PROSITE" id="PS00972">
    <property type="entry name" value="USP_1"/>
    <property type="match status" value="1"/>
</dbReference>
<dbReference type="Pfam" id="PF00443">
    <property type="entry name" value="UCH"/>
    <property type="match status" value="1"/>
</dbReference>
<feature type="compositionally biased region" description="Low complexity" evidence="8">
    <location>
        <begin position="915"/>
        <end position="968"/>
    </location>
</feature>
<feature type="compositionally biased region" description="Polar residues" evidence="8">
    <location>
        <begin position="118"/>
        <end position="138"/>
    </location>
</feature>
<keyword evidence="3" id="KW-0645">Protease</keyword>
<evidence type="ECO:0000256" key="8">
    <source>
        <dbReference type="SAM" id="MobiDB-lite"/>
    </source>
</evidence>
<evidence type="ECO:0000256" key="7">
    <source>
        <dbReference type="SAM" id="Coils"/>
    </source>
</evidence>
<dbReference type="PANTHER" id="PTHR43982">
    <property type="entry name" value="UBIQUITIN CARBOXYL-TERMINAL HYDROLASE"/>
    <property type="match status" value="1"/>
</dbReference>
<comment type="catalytic activity">
    <reaction evidence="1">
        <text>Thiol-dependent hydrolysis of ester, thioester, amide, peptide and isopeptide bonds formed by the C-terminal Gly of ubiquitin (a 76-residue protein attached to proteins as an intracellular targeting signal).</text>
        <dbReference type="EC" id="3.4.19.12"/>
    </reaction>
</comment>
<evidence type="ECO:0000313" key="10">
    <source>
        <dbReference type="Proteomes" id="UP000694888"/>
    </source>
</evidence>
<feature type="coiled-coil region" evidence="7">
    <location>
        <begin position="757"/>
        <end position="784"/>
    </location>
</feature>
<dbReference type="GO" id="GO:0016787">
    <property type="term" value="F:hydrolase activity"/>
    <property type="evidence" value="ECO:0007669"/>
    <property type="project" value="UniProtKB-KW"/>
</dbReference>
<keyword evidence="7" id="KW-0175">Coiled coil</keyword>
<keyword evidence="6" id="KW-0788">Thiol protease</keyword>
<feature type="region of interest" description="Disordered" evidence="8">
    <location>
        <begin position="915"/>
        <end position="1006"/>
    </location>
</feature>
<dbReference type="InterPro" id="IPR044635">
    <property type="entry name" value="UBP14-like"/>
</dbReference>
<dbReference type="SUPFAM" id="SSF54001">
    <property type="entry name" value="Cysteine proteinases"/>
    <property type="match status" value="1"/>
</dbReference>
<feature type="region of interest" description="Disordered" evidence="8">
    <location>
        <begin position="504"/>
        <end position="637"/>
    </location>
</feature>
<feature type="compositionally biased region" description="Polar residues" evidence="8">
    <location>
        <begin position="96"/>
        <end position="106"/>
    </location>
</feature>
<feature type="domain" description="USP" evidence="9">
    <location>
        <begin position="212"/>
        <end position="858"/>
    </location>
</feature>
<dbReference type="PROSITE" id="PS50235">
    <property type="entry name" value="USP_3"/>
    <property type="match status" value="1"/>
</dbReference>
<dbReference type="CDD" id="cd20485">
    <property type="entry name" value="USP25_USP28_C-like"/>
    <property type="match status" value="1"/>
</dbReference>
<dbReference type="EC" id="3.4.19.12" evidence="2"/>
<dbReference type="Proteomes" id="UP000694888">
    <property type="component" value="Unplaced"/>
</dbReference>
<name>A0ABM1AAM2_APLCA</name>